<comment type="caution">
    <text evidence="1">The sequence shown here is derived from an EMBL/GenBank/DDBJ whole genome shotgun (WGS) entry which is preliminary data.</text>
</comment>
<organism evidence="1 2">
    <name type="scientific">Myodes glareolus</name>
    <name type="common">Bank vole</name>
    <name type="synonym">Clethrionomys glareolus</name>
    <dbReference type="NCBI Taxonomy" id="447135"/>
    <lineage>
        <taxon>Eukaryota</taxon>
        <taxon>Metazoa</taxon>
        <taxon>Chordata</taxon>
        <taxon>Craniata</taxon>
        <taxon>Vertebrata</taxon>
        <taxon>Euteleostomi</taxon>
        <taxon>Mammalia</taxon>
        <taxon>Eutheria</taxon>
        <taxon>Euarchontoglires</taxon>
        <taxon>Glires</taxon>
        <taxon>Rodentia</taxon>
        <taxon>Myomorpha</taxon>
        <taxon>Muroidea</taxon>
        <taxon>Cricetidae</taxon>
        <taxon>Arvicolinae</taxon>
        <taxon>Myodes</taxon>
    </lineage>
</organism>
<keyword evidence="2" id="KW-1185">Reference proteome</keyword>
<name>A0AAW0H251_MYOGA</name>
<feature type="non-terminal residue" evidence="1">
    <location>
        <position position="65"/>
    </location>
</feature>
<dbReference type="EMBL" id="JBBHLL010002638">
    <property type="protein sequence ID" value="KAK7795327.1"/>
    <property type="molecule type" value="Genomic_DNA"/>
</dbReference>
<accession>A0AAW0H251</accession>
<dbReference type="AlphaFoldDB" id="A0AAW0H251"/>
<reference evidence="1 2" key="1">
    <citation type="journal article" date="2023" name="bioRxiv">
        <title>Conserved and derived expression patterns and positive selection on dental genes reveal complex evolutionary context of ever-growing rodent molars.</title>
        <authorList>
            <person name="Calamari Z.T."/>
            <person name="Song A."/>
            <person name="Cohen E."/>
            <person name="Akter M."/>
            <person name="Roy R.D."/>
            <person name="Hallikas O."/>
            <person name="Christensen M.M."/>
            <person name="Li P."/>
            <person name="Marangoni P."/>
            <person name="Jernvall J."/>
            <person name="Klein O.D."/>
        </authorList>
    </citation>
    <scope>NUCLEOTIDE SEQUENCE [LARGE SCALE GENOMIC DNA]</scope>
    <source>
        <strain evidence="1">V071</strain>
    </source>
</reference>
<evidence type="ECO:0000313" key="2">
    <source>
        <dbReference type="Proteomes" id="UP001488838"/>
    </source>
</evidence>
<protein>
    <submittedName>
        <fullName evidence="1">Uncharacterized protein</fullName>
    </submittedName>
</protein>
<gene>
    <name evidence="1" type="ORF">U0070_002894</name>
</gene>
<evidence type="ECO:0000313" key="1">
    <source>
        <dbReference type="EMBL" id="KAK7795327.1"/>
    </source>
</evidence>
<proteinExistence type="predicted"/>
<sequence>MKKTKRLIPHQSDGYVKMKMQTSDFWELPVPCVKELKTLLLYSRSHRAEFAHVSSKNYKANRELS</sequence>
<dbReference type="Proteomes" id="UP001488838">
    <property type="component" value="Unassembled WGS sequence"/>
</dbReference>